<keyword evidence="1" id="KW-0812">Transmembrane</keyword>
<accession>A0A1T5LCB7</accession>
<sequence length="185" mass="20721">MRASASYYKATAFLLAFFVLVFAIAFSFNRYYPVLVIAGESSVGTWMSGVLLTISATISLILGMRHGWRPWFVFAAFFFVLALDERFMFHEHLKEWIIFSSHTNQTSRWVYELPAIAGGLVGAYIAIILWKNLEGVSRIFLLSATILGTASVTIDVFAAGVLWEECFKLLGELSITCALLRKADL</sequence>
<evidence type="ECO:0000313" key="2">
    <source>
        <dbReference type="EMBL" id="SKC73642.1"/>
    </source>
</evidence>
<feature type="transmembrane region" description="Helical" evidence="1">
    <location>
        <begin position="71"/>
        <end position="89"/>
    </location>
</feature>
<keyword evidence="1" id="KW-1133">Transmembrane helix</keyword>
<feature type="transmembrane region" description="Helical" evidence="1">
    <location>
        <begin position="44"/>
        <end position="64"/>
    </location>
</feature>
<proteinExistence type="predicted"/>
<keyword evidence="3" id="KW-1185">Reference proteome</keyword>
<keyword evidence="1" id="KW-0472">Membrane</keyword>
<dbReference type="Proteomes" id="UP000190961">
    <property type="component" value="Unassembled WGS sequence"/>
</dbReference>
<feature type="transmembrane region" description="Helical" evidence="1">
    <location>
        <begin position="12"/>
        <end position="32"/>
    </location>
</feature>
<feature type="transmembrane region" description="Helical" evidence="1">
    <location>
        <begin position="139"/>
        <end position="163"/>
    </location>
</feature>
<protein>
    <submittedName>
        <fullName evidence="2">Uncharacterized protein</fullName>
    </submittedName>
</protein>
<dbReference type="OrthoDB" id="980174at2"/>
<reference evidence="2 3" key="1">
    <citation type="submission" date="2017-02" db="EMBL/GenBank/DDBJ databases">
        <authorList>
            <person name="Peterson S.W."/>
        </authorList>
    </citation>
    <scope>NUCLEOTIDE SEQUENCE [LARGE SCALE GENOMIC DNA]</scope>
    <source>
        <strain evidence="2 3">DSM 25262</strain>
    </source>
</reference>
<dbReference type="RefSeq" id="WP_079687529.1">
    <property type="nucleotide sequence ID" value="NZ_FUZU01000002.1"/>
</dbReference>
<gene>
    <name evidence="2" type="ORF">SAMN05660236_2959</name>
</gene>
<dbReference type="AlphaFoldDB" id="A0A1T5LCB7"/>
<evidence type="ECO:0000256" key="1">
    <source>
        <dbReference type="SAM" id="Phobius"/>
    </source>
</evidence>
<dbReference type="EMBL" id="FUZU01000002">
    <property type="protein sequence ID" value="SKC73642.1"/>
    <property type="molecule type" value="Genomic_DNA"/>
</dbReference>
<evidence type="ECO:0000313" key="3">
    <source>
        <dbReference type="Proteomes" id="UP000190961"/>
    </source>
</evidence>
<dbReference type="STRING" id="688867.SAMN05660236_2959"/>
<feature type="transmembrane region" description="Helical" evidence="1">
    <location>
        <begin position="109"/>
        <end position="130"/>
    </location>
</feature>
<name>A0A1T5LCB7_9BACT</name>
<organism evidence="2 3">
    <name type="scientific">Ohtaekwangia koreensis</name>
    <dbReference type="NCBI Taxonomy" id="688867"/>
    <lineage>
        <taxon>Bacteria</taxon>
        <taxon>Pseudomonadati</taxon>
        <taxon>Bacteroidota</taxon>
        <taxon>Cytophagia</taxon>
        <taxon>Cytophagales</taxon>
        <taxon>Fulvivirgaceae</taxon>
        <taxon>Ohtaekwangia</taxon>
    </lineage>
</organism>